<organism evidence="1 2">
    <name type="scientific">Nocardia salmonicida</name>
    <dbReference type="NCBI Taxonomy" id="53431"/>
    <lineage>
        <taxon>Bacteria</taxon>
        <taxon>Bacillati</taxon>
        <taxon>Actinomycetota</taxon>
        <taxon>Actinomycetes</taxon>
        <taxon>Mycobacteriales</taxon>
        <taxon>Nocardiaceae</taxon>
        <taxon>Nocardia</taxon>
    </lineage>
</organism>
<proteinExistence type="predicted"/>
<protein>
    <submittedName>
        <fullName evidence="1">Wax ester/triacylglycerol synthase family O-acyltransferase</fullName>
    </submittedName>
</protein>
<dbReference type="Proteomes" id="UP001621418">
    <property type="component" value="Chromosome"/>
</dbReference>
<evidence type="ECO:0000313" key="1">
    <source>
        <dbReference type="EMBL" id="WTY37249.1"/>
    </source>
</evidence>
<dbReference type="RefSeq" id="WP_405149289.1">
    <property type="nucleotide sequence ID" value="NZ_CP109527.1"/>
</dbReference>
<keyword evidence="2" id="KW-1185">Reference proteome</keyword>
<accession>A0ABZ1NB92</accession>
<name>A0ABZ1NB92_9NOCA</name>
<evidence type="ECO:0000313" key="2">
    <source>
        <dbReference type="Proteomes" id="UP001621418"/>
    </source>
</evidence>
<sequence length="476" mass="51239">MTTMAARDATMYWLSRRTANDVFLLYSFAETDTATDELHDFVAARAARIPDLRIRLQEIPGDLGYPRWVPVEFTSQQFTHHHPDGLSWQALLADLGELLGTRVVATEYPWRIHVFRAVHGAPRSTEPVVVVVLQLSHALADGTRAAAIARALFGTAVDEAVVHSTPGAPVDNSAYHPVGPAQTSTPPVDSCGQPCGWIARRVDPRVIGVLRFPGQLAATAWRGRAAYLAQRELADRTAAGEVPAAAPGFAPSALNPASPVADHTVRMLVVDVDDLRIPGKTVTVVALTAISSALVDYLTERGERPERLGTALPMALPAPSTARNNYRGLSIDLHIDEPDLRLRANLIADDLATRRERALNPLLSAQDRVGEVVPAVLAVRDVERADLDDVPAMLDGNTVVSSVYRGQGDLAFAGGSVLFTGGFPALGSVMHLTHGVHGIGETITLSVHSDPRVMPDPDRYLQLLAEALDRVVAAYR</sequence>
<gene>
    <name evidence="1" type="ORF">OG308_05100</name>
</gene>
<dbReference type="EMBL" id="CP109527">
    <property type="protein sequence ID" value="WTY37249.1"/>
    <property type="molecule type" value="Genomic_DNA"/>
</dbReference>
<reference evidence="1 2" key="1">
    <citation type="submission" date="2022-10" db="EMBL/GenBank/DDBJ databases">
        <title>The complete genomes of actinobacterial strains from the NBC collection.</title>
        <authorList>
            <person name="Joergensen T.S."/>
            <person name="Alvarez Arevalo M."/>
            <person name="Sterndorff E.B."/>
            <person name="Faurdal D."/>
            <person name="Vuksanovic O."/>
            <person name="Mourched A.-S."/>
            <person name="Charusanti P."/>
            <person name="Shaw S."/>
            <person name="Blin K."/>
            <person name="Weber T."/>
        </authorList>
    </citation>
    <scope>NUCLEOTIDE SEQUENCE [LARGE SCALE GENOMIC DNA]</scope>
    <source>
        <strain evidence="1 2">NBC_01413</strain>
    </source>
</reference>